<keyword evidence="7 9" id="KW-0413">Isomerase</keyword>
<dbReference type="InterPro" id="IPR006691">
    <property type="entry name" value="GyrA/parC_rep"/>
</dbReference>
<comment type="similarity">
    <text evidence="2 9">Belongs to the type II topoisomerase GyrA/ParC subunit family.</text>
</comment>
<dbReference type="InterPro" id="IPR013760">
    <property type="entry name" value="Topo_IIA-like_dom_sf"/>
</dbReference>
<evidence type="ECO:0000313" key="13">
    <source>
        <dbReference type="EMBL" id="PVX58539.1"/>
    </source>
</evidence>
<name>A0A2U0ULM3_9BACT</name>
<dbReference type="OrthoDB" id="9806486at2"/>
<dbReference type="Gene3D" id="2.120.10.90">
    <property type="entry name" value="DNA gyrase/topoisomerase IV, subunit A, C-terminal"/>
    <property type="match status" value="1"/>
</dbReference>
<dbReference type="AlphaFoldDB" id="A0A2U0ULM3"/>
<feature type="compositionally biased region" description="Acidic residues" evidence="11">
    <location>
        <begin position="866"/>
        <end position="879"/>
    </location>
</feature>
<dbReference type="SUPFAM" id="SSF56719">
    <property type="entry name" value="Type II DNA topoisomerase"/>
    <property type="match status" value="1"/>
</dbReference>
<dbReference type="RefSeq" id="WP_116615643.1">
    <property type="nucleotide sequence ID" value="NZ_CAMQYP010000041.1"/>
</dbReference>
<dbReference type="Pfam" id="PF00521">
    <property type="entry name" value="DNA_topoisoIV"/>
    <property type="match status" value="1"/>
</dbReference>
<dbReference type="GO" id="GO:0034335">
    <property type="term" value="F:DNA negative supercoiling activity"/>
    <property type="evidence" value="ECO:0007669"/>
    <property type="project" value="UniProtKB-ARBA"/>
</dbReference>
<dbReference type="InterPro" id="IPR035516">
    <property type="entry name" value="Gyrase/topoIV_suA_C"/>
</dbReference>
<dbReference type="Gene3D" id="3.30.1360.40">
    <property type="match status" value="1"/>
</dbReference>
<proteinExistence type="inferred from homology"/>
<feature type="region of interest" description="Disordered" evidence="11">
    <location>
        <begin position="835"/>
        <end position="879"/>
    </location>
</feature>
<dbReference type="GO" id="GO:0005694">
    <property type="term" value="C:chromosome"/>
    <property type="evidence" value="ECO:0007669"/>
    <property type="project" value="InterPro"/>
</dbReference>
<evidence type="ECO:0000256" key="1">
    <source>
        <dbReference type="ARBA" id="ARBA00000185"/>
    </source>
</evidence>
<evidence type="ECO:0000256" key="2">
    <source>
        <dbReference type="ARBA" id="ARBA00008263"/>
    </source>
</evidence>
<evidence type="ECO:0000313" key="14">
    <source>
        <dbReference type="Proteomes" id="UP000245870"/>
    </source>
</evidence>
<evidence type="ECO:0000256" key="10">
    <source>
        <dbReference type="PROSITE-ProRule" id="PRU01384"/>
    </source>
</evidence>
<feature type="domain" description="Topo IIA-type catalytic" evidence="12">
    <location>
        <begin position="38"/>
        <end position="508"/>
    </location>
</feature>
<dbReference type="FunFam" id="2.120.10.90:FF:000005">
    <property type="entry name" value="DNA topoisomerase 4 subunit A"/>
    <property type="match status" value="1"/>
</dbReference>
<comment type="miscellaneous">
    <text evidence="9">Few gyrases are as efficient as E.coli at forming negative supercoils. Not all organisms have 2 type II topoisomerases; in organisms with a single type II topoisomerase this enzyme also has to decatenate newly replicated chromosomes.</text>
</comment>
<dbReference type="InterPro" id="IPR013758">
    <property type="entry name" value="Topo_IIA_A/C_ab"/>
</dbReference>
<dbReference type="GO" id="GO:0009330">
    <property type="term" value="C:DNA topoisomerase type II (double strand cut, ATP-hydrolyzing) complex"/>
    <property type="evidence" value="ECO:0007669"/>
    <property type="project" value="TreeGrafter"/>
</dbReference>
<accession>A0A2U0ULM3</accession>
<comment type="subunit">
    <text evidence="8">Heterotetramer composed of ParC and ParE.</text>
</comment>
<dbReference type="InterPro" id="IPR002205">
    <property type="entry name" value="Topo_IIA_dom_A"/>
</dbReference>
<evidence type="ECO:0000256" key="4">
    <source>
        <dbReference type="ARBA" id="ARBA00022840"/>
    </source>
</evidence>
<dbReference type="GO" id="GO:0005737">
    <property type="term" value="C:cytoplasm"/>
    <property type="evidence" value="ECO:0007669"/>
    <property type="project" value="UniProtKB-SubCell"/>
</dbReference>
<keyword evidence="14" id="KW-1185">Reference proteome</keyword>
<comment type="subunit">
    <text evidence="9">Heterotetramer, composed of two GyrA and two GyrB chains. In the heterotetramer, GyrA contains the active site tyrosine that forms a transient covalent intermediate with DNA, while GyrB binds cofactors and catalyzes ATP hydrolysis.</text>
</comment>
<evidence type="ECO:0000256" key="7">
    <source>
        <dbReference type="ARBA" id="ARBA00023235"/>
    </source>
</evidence>
<dbReference type="GO" id="GO:0003677">
    <property type="term" value="F:DNA binding"/>
    <property type="evidence" value="ECO:0007669"/>
    <property type="project" value="UniProtKB-UniRule"/>
</dbReference>
<reference evidence="13 14" key="1">
    <citation type="submission" date="2018-05" db="EMBL/GenBank/DDBJ databases">
        <title>Genomic Encyclopedia of Type Strains, Phase IV (KMG-IV): sequencing the most valuable type-strain genomes for metagenomic binning, comparative biology and taxonomic classification.</title>
        <authorList>
            <person name="Goeker M."/>
        </authorList>
    </citation>
    <scope>NUCLEOTIDE SEQUENCE [LARGE SCALE GENOMIC DNA]</scope>
    <source>
        <strain evidence="13 14">DSM 100333</strain>
    </source>
</reference>
<evidence type="ECO:0000256" key="11">
    <source>
        <dbReference type="SAM" id="MobiDB-lite"/>
    </source>
</evidence>
<dbReference type="PANTHER" id="PTHR43493">
    <property type="entry name" value="DNA GYRASE/TOPOISOMERASE SUBUNIT A"/>
    <property type="match status" value="1"/>
</dbReference>
<dbReference type="Gene3D" id="3.90.199.10">
    <property type="entry name" value="Topoisomerase II, domain 5"/>
    <property type="match status" value="1"/>
</dbReference>
<evidence type="ECO:0000256" key="3">
    <source>
        <dbReference type="ARBA" id="ARBA00022741"/>
    </source>
</evidence>
<dbReference type="SMART" id="SM00434">
    <property type="entry name" value="TOP4c"/>
    <property type="match status" value="1"/>
</dbReference>
<dbReference type="NCBIfam" id="TIGR01063">
    <property type="entry name" value="gyrA"/>
    <property type="match status" value="1"/>
</dbReference>
<dbReference type="GO" id="GO:0005524">
    <property type="term" value="F:ATP binding"/>
    <property type="evidence" value="ECO:0007669"/>
    <property type="project" value="UniProtKB-UniRule"/>
</dbReference>
<dbReference type="Proteomes" id="UP000245870">
    <property type="component" value="Unassembled WGS sequence"/>
</dbReference>
<comment type="function">
    <text evidence="9">A type II topoisomerase that negatively supercoils closed circular double-stranded (ds) DNA in an ATP-dependent manner to modulate DNA topology and maintain chromosomes in an underwound state. Negative supercoiling favors strand separation, and DNA replication, transcription, recombination and repair, all of which involve strand separation. Also able to catalyze the interconversion of other topological isomers of dsDNA rings, including catenanes and knotted rings. Type II topoisomerases break and join 2 DNA strands simultaneously in an ATP-dependent manner.</text>
</comment>
<dbReference type="EC" id="5.6.2.2" evidence="9"/>
<sequence length="879" mass="98900">MDENQTIDHDRILRINIEDEMKSSYIDYSMSVIVARALPDVRDGFKPVHRRILYGMLGLGNTNDKPYKKCARVVGEVLGKYHPHGDSSVYGALVRMGQDWNMRYKLVDGQGNFGSVDGDSPAAMRYTECRLSKMGEHIMDDIDKETVDMVNNFDDTLQEPAVMPTRVPNLLVNGGNGIAVGMATNMPTHNLSEVIEGCCAYIDNPEIDTEGLMQYIPAPDFPTGAYIYGLQGVKDAYETGRGRVVMRAKAEIESDESHDRIVVTEIPYGVNKQQLIEYIADLVKEGKIDGISNVNDETGRQGMRIVVDVKRDANAKVILNKLFKMTALQSSFSVNCIALIPNKNNALLLRPKLLSLCECVGYFVDHRHDVTIRRTQYELRKARERAHILKGLIIACDNIDEVVHIIRGSKTPAEAQSKLEKRFELDNLQSKAIVDMRLSQLTGLRMDQLHAEYDDLMKQIDYLQSILDDPEKCKELMKAELREVKEKYGDERRTQIIPDEHEFNAEDFYPNDPVVITVSHLGYIKRTPLSDFREQARGGVGSKGAHTREKDFTEYIYPATMHQTMLFFTKKGRCYWLHCYDIPEGDKTSKGRAIQNLLNIEPDDAVNAFLRLRGRGLLDEDFINSHYVVFATKNGTVKKTCLKEYSRPRANGVIAINIVEGDEVVDVRLTNGDNELILANRNGRAVRFDESAIRPMGRVSTGVRGMKIDDDDDAVVGMIVVNDAEKETVMVVSEDGYGKRSDVEDYRKTNRGGKGVKTMSITEKTGRLVAIKNVTDDNDLMIINKSGIVIRLAVAEVRVMGRATQGVRLINLAKKNDVIASVCKVMSSELEATAEEESRQEMRENNAQFDESTNQAVSTDNVNDIESNDDTEEIIDFEK</sequence>
<dbReference type="NCBIfam" id="NF004043">
    <property type="entry name" value="PRK05560.1"/>
    <property type="match status" value="1"/>
</dbReference>
<evidence type="ECO:0000256" key="9">
    <source>
        <dbReference type="HAMAP-Rule" id="MF_01897"/>
    </source>
</evidence>
<comment type="caution">
    <text evidence="13">The sequence shown here is derived from an EMBL/GenBank/DDBJ whole genome shotgun (WGS) entry which is preliminary data.</text>
</comment>
<organism evidence="13 14">
    <name type="scientific">Hallella colorans</name>
    <dbReference type="NCBI Taxonomy" id="1703337"/>
    <lineage>
        <taxon>Bacteria</taxon>
        <taxon>Pseudomonadati</taxon>
        <taxon>Bacteroidota</taxon>
        <taxon>Bacteroidia</taxon>
        <taxon>Bacteroidales</taxon>
        <taxon>Prevotellaceae</taxon>
        <taxon>Hallella</taxon>
    </lineage>
</organism>
<dbReference type="InterPro" id="IPR050220">
    <property type="entry name" value="Type_II_DNA_Topoisomerases"/>
</dbReference>
<gene>
    <name evidence="9" type="primary">gyrA</name>
    <name evidence="13" type="ORF">C7379_10257</name>
</gene>
<keyword evidence="3 9" id="KW-0547">Nucleotide-binding</keyword>
<keyword evidence="5 9" id="KW-0799">Topoisomerase</keyword>
<dbReference type="InterPro" id="IPR005743">
    <property type="entry name" value="GyrA"/>
</dbReference>
<dbReference type="GO" id="GO:0006261">
    <property type="term" value="P:DNA-templated DNA replication"/>
    <property type="evidence" value="ECO:0007669"/>
    <property type="project" value="UniProtKB-UniRule"/>
</dbReference>
<evidence type="ECO:0000259" key="12">
    <source>
        <dbReference type="PROSITE" id="PS52040"/>
    </source>
</evidence>
<dbReference type="FunFam" id="3.30.1360.40:FF:000002">
    <property type="entry name" value="DNA gyrase subunit A"/>
    <property type="match status" value="1"/>
</dbReference>
<keyword evidence="4 9" id="KW-0067">ATP-binding</keyword>
<dbReference type="FunFam" id="3.90.199.10:FF:000001">
    <property type="entry name" value="DNA gyrase subunit A"/>
    <property type="match status" value="1"/>
</dbReference>
<evidence type="ECO:0000256" key="5">
    <source>
        <dbReference type="ARBA" id="ARBA00023029"/>
    </source>
</evidence>
<keyword evidence="9" id="KW-0963">Cytoplasm</keyword>
<dbReference type="GO" id="GO:0006265">
    <property type="term" value="P:DNA topological change"/>
    <property type="evidence" value="ECO:0007669"/>
    <property type="project" value="UniProtKB-UniRule"/>
</dbReference>
<feature type="compositionally biased region" description="Polar residues" evidence="11">
    <location>
        <begin position="845"/>
        <end position="865"/>
    </location>
</feature>
<feature type="active site" description="O-(5'-phospho-DNA)-tyrosine intermediate" evidence="9 10">
    <location>
        <position position="126"/>
    </location>
</feature>
<dbReference type="HAMAP" id="MF_01897">
    <property type="entry name" value="GyrA"/>
    <property type="match status" value="1"/>
</dbReference>
<comment type="subcellular location">
    <subcellularLocation>
        <location evidence="9">Cytoplasm</location>
    </subcellularLocation>
</comment>
<dbReference type="InterPro" id="IPR013757">
    <property type="entry name" value="Topo_IIA_A_a_sf"/>
</dbReference>
<dbReference type="CDD" id="cd00187">
    <property type="entry name" value="TOP4c"/>
    <property type="match status" value="1"/>
</dbReference>
<dbReference type="PANTHER" id="PTHR43493:SF5">
    <property type="entry name" value="DNA GYRASE SUBUNIT A, CHLOROPLASTIC_MITOCHONDRIAL"/>
    <property type="match status" value="1"/>
</dbReference>
<dbReference type="Pfam" id="PF03989">
    <property type="entry name" value="DNA_gyraseA_C"/>
    <property type="match status" value="6"/>
</dbReference>
<dbReference type="SUPFAM" id="SSF101904">
    <property type="entry name" value="GyrA/ParC C-terminal domain-like"/>
    <property type="match status" value="1"/>
</dbReference>
<dbReference type="EMBL" id="QENY01000002">
    <property type="protein sequence ID" value="PVX58539.1"/>
    <property type="molecule type" value="Genomic_DNA"/>
</dbReference>
<comment type="catalytic activity">
    <reaction evidence="1 9 10">
        <text>ATP-dependent breakage, passage and rejoining of double-stranded DNA.</text>
        <dbReference type="EC" id="5.6.2.2"/>
    </reaction>
</comment>
<evidence type="ECO:0000256" key="8">
    <source>
        <dbReference type="ARBA" id="ARBA00063644"/>
    </source>
</evidence>
<dbReference type="NCBIfam" id="NF004044">
    <property type="entry name" value="PRK05561.1"/>
    <property type="match status" value="1"/>
</dbReference>
<dbReference type="FunFam" id="1.10.268.10:FF:000001">
    <property type="entry name" value="DNA gyrase subunit A"/>
    <property type="match status" value="1"/>
</dbReference>
<keyword evidence="6 9" id="KW-0238">DNA-binding</keyword>
<feature type="short sequence motif" description="GyrA-box" evidence="9">
    <location>
        <begin position="535"/>
        <end position="541"/>
    </location>
</feature>
<protein>
    <recommendedName>
        <fullName evidence="9">DNA gyrase subunit A</fullName>
        <ecNumber evidence="9">5.6.2.2</ecNumber>
    </recommendedName>
</protein>
<dbReference type="PROSITE" id="PS52040">
    <property type="entry name" value="TOPO_IIA"/>
    <property type="match status" value="1"/>
</dbReference>
<evidence type="ECO:0000256" key="6">
    <source>
        <dbReference type="ARBA" id="ARBA00023125"/>
    </source>
</evidence>
<dbReference type="Gene3D" id="1.10.268.10">
    <property type="entry name" value="Topoisomerase, domain 3"/>
    <property type="match status" value="1"/>
</dbReference>